<evidence type="ECO:0000256" key="2">
    <source>
        <dbReference type="SAM" id="MobiDB-lite"/>
    </source>
</evidence>
<dbReference type="GO" id="GO:0000795">
    <property type="term" value="C:synaptonemal complex"/>
    <property type="evidence" value="ECO:0007669"/>
    <property type="project" value="InterPro"/>
</dbReference>
<organism evidence="3 4">
    <name type="scientific">Jimgerdemannia flammicorona</name>
    <dbReference type="NCBI Taxonomy" id="994334"/>
    <lineage>
        <taxon>Eukaryota</taxon>
        <taxon>Fungi</taxon>
        <taxon>Fungi incertae sedis</taxon>
        <taxon>Mucoromycota</taxon>
        <taxon>Mucoromycotina</taxon>
        <taxon>Endogonomycetes</taxon>
        <taxon>Endogonales</taxon>
        <taxon>Endogonaceae</taxon>
        <taxon>Jimgerdemannia</taxon>
    </lineage>
</organism>
<evidence type="ECO:0000313" key="4">
    <source>
        <dbReference type="Proteomes" id="UP000268093"/>
    </source>
</evidence>
<gene>
    <name evidence="3" type="ORF">BC936DRAFT_145762</name>
</gene>
<feature type="coiled-coil region" evidence="1">
    <location>
        <begin position="26"/>
        <end position="99"/>
    </location>
</feature>
<accession>A0A433D9A7</accession>
<comment type="caution">
    <text evidence="3">The sequence shown here is derived from an EMBL/GenBank/DDBJ whole genome shotgun (WGS) entry which is preliminary data.</text>
</comment>
<feature type="non-terminal residue" evidence="3">
    <location>
        <position position="180"/>
    </location>
</feature>
<protein>
    <submittedName>
        <fullName evidence="3">Uncharacterized protein</fullName>
    </submittedName>
</protein>
<dbReference type="GO" id="GO:0007131">
    <property type="term" value="P:reciprocal meiotic recombination"/>
    <property type="evidence" value="ECO:0007669"/>
    <property type="project" value="InterPro"/>
</dbReference>
<dbReference type="PANTHER" id="PTHR14305">
    <property type="entry name" value="E3 UBIQUITIN-PROTEIN LIGASE CCNB1IP1"/>
    <property type="match status" value="1"/>
</dbReference>
<name>A0A433D9A7_9FUNG</name>
<dbReference type="AlphaFoldDB" id="A0A433D9A7"/>
<dbReference type="Proteomes" id="UP000268093">
    <property type="component" value="Unassembled WGS sequence"/>
</dbReference>
<dbReference type="PANTHER" id="PTHR14305:SF0">
    <property type="entry name" value="E3 UBIQUITIN-PROTEIN LIGASE CCNB1IP1"/>
    <property type="match status" value="1"/>
</dbReference>
<dbReference type="EMBL" id="RBNI01004558">
    <property type="protein sequence ID" value="RUP47413.1"/>
    <property type="molecule type" value="Genomic_DNA"/>
</dbReference>
<keyword evidence="4" id="KW-1185">Reference proteome</keyword>
<feature type="region of interest" description="Disordered" evidence="2">
    <location>
        <begin position="152"/>
        <end position="180"/>
    </location>
</feature>
<sequence>MEICTRAISFYSYQVSQEICFQTMLYKNLEDKYSGLEKQLQGIVRDANAEITSLRERVTALQKDQELEKRKAHDLHDQLLEKTRQFQKLQTMYEKLKRKTLVPTLQQTVQNTIGPGGGQGGVMAGQIGRRPFTPAMANGGGSRAWRVGGPVAVAGGGDDRDPYVYQAQPHYRNPQPQQQQ</sequence>
<evidence type="ECO:0000256" key="1">
    <source>
        <dbReference type="SAM" id="Coils"/>
    </source>
</evidence>
<evidence type="ECO:0000313" key="3">
    <source>
        <dbReference type="EMBL" id="RUP47413.1"/>
    </source>
</evidence>
<proteinExistence type="predicted"/>
<dbReference type="InterPro" id="IPR042448">
    <property type="entry name" value="CCNB1IP1"/>
</dbReference>
<keyword evidence="1" id="KW-0175">Coiled coil</keyword>
<dbReference type="OrthoDB" id="441210at2759"/>
<dbReference type="GO" id="GO:0061630">
    <property type="term" value="F:ubiquitin protein ligase activity"/>
    <property type="evidence" value="ECO:0007669"/>
    <property type="project" value="InterPro"/>
</dbReference>
<reference evidence="3 4" key="1">
    <citation type="journal article" date="2018" name="New Phytol.">
        <title>Phylogenomics of Endogonaceae and evolution of mycorrhizas within Mucoromycota.</title>
        <authorList>
            <person name="Chang Y."/>
            <person name="Desiro A."/>
            <person name="Na H."/>
            <person name="Sandor L."/>
            <person name="Lipzen A."/>
            <person name="Clum A."/>
            <person name="Barry K."/>
            <person name="Grigoriev I.V."/>
            <person name="Martin F.M."/>
            <person name="Stajich J.E."/>
            <person name="Smith M.E."/>
            <person name="Bonito G."/>
            <person name="Spatafora J.W."/>
        </authorList>
    </citation>
    <scope>NUCLEOTIDE SEQUENCE [LARGE SCALE GENOMIC DNA]</scope>
    <source>
        <strain evidence="3 4">GMNB39</strain>
    </source>
</reference>